<dbReference type="CDD" id="cd18567">
    <property type="entry name" value="ABC_6TM_CvaB_RaxB_like"/>
    <property type="match status" value="1"/>
</dbReference>
<evidence type="ECO:0000256" key="4">
    <source>
        <dbReference type="ARBA" id="ARBA00022692"/>
    </source>
</evidence>
<dbReference type="AlphaFoldDB" id="A0A919BNH9"/>
<evidence type="ECO:0000256" key="6">
    <source>
        <dbReference type="ARBA" id="ARBA00022840"/>
    </source>
</evidence>
<dbReference type="InterPro" id="IPR036640">
    <property type="entry name" value="ABC1_TM_sf"/>
</dbReference>
<accession>A0A919BNH9</accession>
<dbReference type="Gene3D" id="3.40.50.300">
    <property type="entry name" value="P-loop containing nucleotide triphosphate hydrolases"/>
    <property type="match status" value="1"/>
</dbReference>
<dbReference type="PANTHER" id="PTHR24221:SF606">
    <property type="entry name" value="COLICIN V SECRETION-PROCESSING ATP-BINDING PROTEIN"/>
    <property type="match status" value="1"/>
</dbReference>
<feature type="transmembrane region" description="Helical" evidence="9">
    <location>
        <begin position="411"/>
        <end position="436"/>
    </location>
</feature>
<evidence type="ECO:0000259" key="11">
    <source>
        <dbReference type="PROSITE" id="PS50929"/>
    </source>
</evidence>
<keyword evidence="6" id="KW-0067">ATP-binding</keyword>
<reference evidence="13" key="1">
    <citation type="journal article" date="2014" name="Int. J. Syst. Evol. Microbiol.">
        <title>Complete genome sequence of Corynebacterium casei LMG S-19264T (=DSM 44701T), isolated from a smear-ripened cheese.</title>
        <authorList>
            <consortium name="US DOE Joint Genome Institute (JGI-PGF)"/>
            <person name="Walter F."/>
            <person name="Albersmeier A."/>
            <person name="Kalinowski J."/>
            <person name="Ruckert C."/>
        </authorList>
    </citation>
    <scope>NUCLEOTIDE SEQUENCE</scope>
    <source>
        <strain evidence="13">KCTC 42731</strain>
    </source>
</reference>
<dbReference type="GO" id="GO:0140359">
    <property type="term" value="F:ABC-type transporter activity"/>
    <property type="evidence" value="ECO:0007669"/>
    <property type="project" value="InterPro"/>
</dbReference>
<dbReference type="PROSITE" id="PS00211">
    <property type="entry name" value="ABC_TRANSPORTER_1"/>
    <property type="match status" value="1"/>
</dbReference>
<dbReference type="Proteomes" id="UP000623842">
    <property type="component" value="Unassembled WGS sequence"/>
</dbReference>
<sequence length="721" mass="80632">MTTTANAEQLLEFSSQKRVPLILQAEVAECGLASMAMVASYYGHKLDMPAMRNRFSANLKGMNLQQLIELGDSLGLASRALQCPLEDVPKLSLPCILHWDMNHFVVLTKFTDKKAYINDPAVGKKTIAISDFANHFTGIALELTPTSKFETKIERQQMRLSQLWSKITGLKSALVKLLILSLVLQVFALASPYYMQWVVDEVLISQDQALLTVLAIGFGLLCFFSVATTAIRSWLVIRLSSLMNMQMGVNLLRHLLRLPMNYFESRHIGDVVSRFSSLNQIRERITTGLVEATVDGIMSITVLIMMFMYSIKLTFVVLAAILLYVIARFALYRPLHQATEESIQNTAKEQSSFLENIRGIQTIKLFGNESQRQGIWQNRYAEVINAEIRLGKLQISFDSINKIIFGIENVVVIYLAATLVMQNTLSIGMVLAFVAYKGQLIQRIASFIEQIIQFKMMRLHLDRISDIALHEQEVNRETEHTISPSSVFKGEITLENVCFSYGAGERNVINNINYTFAAGDCVAITGDSGCGKTTLAKIMLGLLQPTSGRVLFDGIDINQLGLKQYRKLVAAVMQDDTLLAGSIADNITFFDPEPNYLRIEQCAQLAAIHHDITHMTMGYNALVGDMGSSLSGGQMQRILLARALYKQPNVLFMDEATSHLDIANECKISDQIKHLKMTRILIAHRPETINKANYVLRMVNGNLEKVISIAPKEAEGSNHFN</sequence>
<feature type="transmembrane region" description="Helical" evidence="9">
    <location>
        <begin position="214"/>
        <end position="237"/>
    </location>
</feature>
<evidence type="ECO:0000259" key="12">
    <source>
        <dbReference type="PROSITE" id="PS50990"/>
    </source>
</evidence>
<dbReference type="PROSITE" id="PS50893">
    <property type="entry name" value="ABC_TRANSPORTER_2"/>
    <property type="match status" value="1"/>
</dbReference>
<dbReference type="GO" id="GO:0034040">
    <property type="term" value="F:ATPase-coupled lipid transmembrane transporter activity"/>
    <property type="evidence" value="ECO:0007669"/>
    <property type="project" value="TreeGrafter"/>
</dbReference>
<dbReference type="InterPro" id="IPR003593">
    <property type="entry name" value="AAA+_ATPase"/>
</dbReference>
<feature type="domain" description="Peptidase C39" evidence="12">
    <location>
        <begin position="24"/>
        <end position="143"/>
    </location>
</feature>
<evidence type="ECO:0000313" key="13">
    <source>
        <dbReference type="EMBL" id="GHG03702.1"/>
    </source>
</evidence>
<evidence type="ECO:0000256" key="3">
    <source>
        <dbReference type="ARBA" id="ARBA00022475"/>
    </source>
</evidence>
<dbReference type="InterPro" id="IPR005074">
    <property type="entry name" value="Peptidase_C39"/>
</dbReference>
<evidence type="ECO:0000256" key="7">
    <source>
        <dbReference type="ARBA" id="ARBA00022989"/>
    </source>
</evidence>
<dbReference type="GO" id="GO:0006508">
    <property type="term" value="P:proteolysis"/>
    <property type="evidence" value="ECO:0007669"/>
    <property type="project" value="InterPro"/>
</dbReference>
<dbReference type="EMBL" id="BNCK01000010">
    <property type="protein sequence ID" value="GHG03702.1"/>
    <property type="molecule type" value="Genomic_DNA"/>
</dbReference>
<evidence type="ECO:0000256" key="8">
    <source>
        <dbReference type="ARBA" id="ARBA00023136"/>
    </source>
</evidence>
<feature type="domain" description="ABC transporter" evidence="10">
    <location>
        <begin position="492"/>
        <end position="719"/>
    </location>
</feature>
<feature type="transmembrane region" description="Helical" evidence="9">
    <location>
        <begin position="288"/>
        <end position="307"/>
    </location>
</feature>
<name>A0A919BNH9_9GAMM</name>
<keyword evidence="5" id="KW-0547">Nucleotide-binding</keyword>
<dbReference type="InterPro" id="IPR017871">
    <property type="entry name" value="ABC_transporter-like_CS"/>
</dbReference>
<dbReference type="InterPro" id="IPR003439">
    <property type="entry name" value="ABC_transporter-like_ATP-bd"/>
</dbReference>
<dbReference type="Pfam" id="PF03412">
    <property type="entry name" value="Peptidase_C39"/>
    <property type="match status" value="1"/>
</dbReference>
<keyword evidence="14" id="KW-1185">Reference proteome</keyword>
<gene>
    <name evidence="13" type="ORF">GCM10017161_36210</name>
</gene>
<dbReference type="SUPFAM" id="SSF52540">
    <property type="entry name" value="P-loop containing nucleoside triphosphate hydrolases"/>
    <property type="match status" value="1"/>
</dbReference>
<dbReference type="RefSeq" id="WP_189773621.1">
    <property type="nucleotide sequence ID" value="NZ_BNCK01000010.1"/>
</dbReference>
<dbReference type="Gene3D" id="1.20.1560.10">
    <property type="entry name" value="ABC transporter type 1, transmembrane domain"/>
    <property type="match status" value="1"/>
</dbReference>
<evidence type="ECO:0000256" key="2">
    <source>
        <dbReference type="ARBA" id="ARBA00022448"/>
    </source>
</evidence>
<dbReference type="FunFam" id="3.40.50.300:FF:000299">
    <property type="entry name" value="ABC transporter ATP-binding protein/permease"/>
    <property type="match status" value="1"/>
</dbReference>
<dbReference type="GO" id="GO:0016887">
    <property type="term" value="F:ATP hydrolysis activity"/>
    <property type="evidence" value="ECO:0007669"/>
    <property type="project" value="InterPro"/>
</dbReference>
<dbReference type="GO" id="GO:0008234">
    <property type="term" value="F:cysteine-type peptidase activity"/>
    <property type="evidence" value="ECO:0007669"/>
    <property type="project" value="InterPro"/>
</dbReference>
<dbReference type="PROSITE" id="PS50990">
    <property type="entry name" value="PEPTIDASE_C39"/>
    <property type="match status" value="1"/>
</dbReference>
<protein>
    <submittedName>
        <fullName evidence="13">ABC transporter</fullName>
    </submittedName>
</protein>
<dbReference type="PANTHER" id="PTHR24221">
    <property type="entry name" value="ATP-BINDING CASSETTE SUB-FAMILY B"/>
    <property type="match status" value="1"/>
</dbReference>
<organism evidence="13 14">
    <name type="scientific">Thalassotalea marina</name>
    <dbReference type="NCBI Taxonomy" id="1673741"/>
    <lineage>
        <taxon>Bacteria</taxon>
        <taxon>Pseudomonadati</taxon>
        <taxon>Pseudomonadota</taxon>
        <taxon>Gammaproteobacteria</taxon>
        <taxon>Alteromonadales</taxon>
        <taxon>Colwelliaceae</taxon>
        <taxon>Thalassotalea</taxon>
    </lineage>
</organism>
<comment type="caution">
    <text evidence="13">The sequence shown here is derived from an EMBL/GenBank/DDBJ whole genome shotgun (WGS) entry which is preliminary data.</text>
</comment>
<keyword evidence="3" id="KW-1003">Cell membrane</keyword>
<keyword evidence="8 9" id="KW-0472">Membrane</keyword>
<evidence type="ECO:0000256" key="5">
    <source>
        <dbReference type="ARBA" id="ARBA00022741"/>
    </source>
</evidence>
<dbReference type="Gene3D" id="3.90.70.10">
    <property type="entry name" value="Cysteine proteinases"/>
    <property type="match status" value="1"/>
</dbReference>
<feature type="transmembrane region" description="Helical" evidence="9">
    <location>
        <begin position="173"/>
        <end position="194"/>
    </location>
</feature>
<dbReference type="InterPro" id="IPR039421">
    <property type="entry name" value="Type_1_exporter"/>
</dbReference>
<dbReference type="InterPro" id="IPR011527">
    <property type="entry name" value="ABC1_TM_dom"/>
</dbReference>
<reference evidence="13" key="2">
    <citation type="submission" date="2020-09" db="EMBL/GenBank/DDBJ databases">
        <authorList>
            <person name="Sun Q."/>
            <person name="Kim S."/>
        </authorList>
    </citation>
    <scope>NUCLEOTIDE SEQUENCE</scope>
    <source>
        <strain evidence="13">KCTC 42731</strain>
    </source>
</reference>
<keyword evidence="7 9" id="KW-1133">Transmembrane helix</keyword>
<proteinExistence type="predicted"/>
<dbReference type="Pfam" id="PF00005">
    <property type="entry name" value="ABC_tran"/>
    <property type="match status" value="1"/>
</dbReference>
<feature type="transmembrane region" description="Helical" evidence="9">
    <location>
        <begin position="313"/>
        <end position="331"/>
    </location>
</feature>
<dbReference type="Pfam" id="PF00664">
    <property type="entry name" value="ABC_membrane"/>
    <property type="match status" value="1"/>
</dbReference>
<keyword evidence="2" id="KW-0813">Transport</keyword>
<evidence type="ECO:0000256" key="9">
    <source>
        <dbReference type="SAM" id="Phobius"/>
    </source>
</evidence>
<dbReference type="SUPFAM" id="SSF90123">
    <property type="entry name" value="ABC transporter transmembrane region"/>
    <property type="match status" value="1"/>
</dbReference>
<dbReference type="SMART" id="SM00382">
    <property type="entry name" value="AAA"/>
    <property type="match status" value="1"/>
</dbReference>
<feature type="domain" description="ABC transmembrane type-1" evidence="11">
    <location>
        <begin position="177"/>
        <end position="456"/>
    </location>
</feature>
<evidence type="ECO:0000313" key="14">
    <source>
        <dbReference type="Proteomes" id="UP000623842"/>
    </source>
</evidence>
<dbReference type="GO" id="GO:0005524">
    <property type="term" value="F:ATP binding"/>
    <property type="evidence" value="ECO:0007669"/>
    <property type="project" value="UniProtKB-KW"/>
</dbReference>
<comment type="subcellular location">
    <subcellularLocation>
        <location evidence="1">Cell membrane</location>
        <topology evidence="1">Multi-pass membrane protein</topology>
    </subcellularLocation>
</comment>
<dbReference type="CDD" id="cd03246">
    <property type="entry name" value="ABCC_Protease_Secretion"/>
    <property type="match status" value="1"/>
</dbReference>
<evidence type="ECO:0000256" key="1">
    <source>
        <dbReference type="ARBA" id="ARBA00004651"/>
    </source>
</evidence>
<keyword evidence="4 9" id="KW-0812">Transmembrane</keyword>
<dbReference type="PROSITE" id="PS50929">
    <property type="entry name" value="ABC_TM1F"/>
    <property type="match status" value="1"/>
</dbReference>
<dbReference type="CDD" id="cd02419">
    <property type="entry name" value="Peptidase_C39C"/>
    <property type="match status" value="1"/>
</dbReference>
<dbReference type="GO" id="GO:0005886">
    <property type="term" value="C:plasma membrane"/>
    <property type="evidence" value="ECO:0007669"/>
    <property type="project" value="UniProtKB-SubCell"/>
</dbReference>
<dbReference type="InterPro" id="IPR027417">
    <property type="entry name" value="P-loop_NTPase"/>
</dbReference>
<evidence type="ECO:0000259" key="10">
    <source>
        <dbReference type="PROSITE" id="PS50893"/>
    </source>
</evidence>
<dbReference type="InterPro" id="IPR033838">
    <property type="entry name" value="CvaB_peptidase"/>
</dbReference>